<dbReference type="EMBL" id="LASV01000656">
    <property type="protein sequence ID" value="KKA17414.1"/>
    <property type="molecule type" value="Genomic_DNA"/>
</dbReference>
<feature type="non-terminal residue" evidence="3">
    <location>
        <position position="1"/>
    </location>
</feature>
<gene>
    <name evidence="3" type="ORF">T310_8712</name>
</gene>
<feature type="signal peptide" evidence="2">
    <location>
        <begin position="1"/>
        <end position="38"/>
    </location>
</feature>
<accession>A0A0F4YGU8</accession>
<dbReference type="Proteomes" id="UP000053958">
    <property type="component" value="Unassembled WGS sequence"/>
</dbReference>
<dbReference type="GeneID" id="25320902"/>
<feature type="region of interest" description="Disordered" evidence="1">
    <location>
        <begin position="40"/>
        <end position="60"/>
    </location>
</feature>
<keyword evidence="2" id="KW-0732">Signal</keyword>
<evidence type="ECO:0000256" key="2">
    <source>
        <dbReference type="SAM" id="SignalP"/>
    </source>
</evidence>
<dbReference type="Pfam" id="PF10282">
    <property type="entry name" value="Lactonase"/>
    <property type="match status" value="1"/>
</dbReference>
<name>A0A0F4YGU8_RASE3</name>
<evidence type="ECO:0000313" key="4">
    <source>
        <dbReference type="Proteomes" id="UP000053958"/>
    </source>
</evidence>
<dbReference type="InterPro" id="IPR015943">
    <property type="entry name" value="WD40/YVTN_repeat-like_dom_sf"/>
</dbReference>
<dbReference type="STRING" id="1408163.A0A0F4YGU8"/>
<dbReference type="OrthoDB" id="9972196at2759"/>
<reference evidence="3 4" key="1">
    <citation type="submission" date="2015-04" db="EMBL/GenBank/DDBJ databases">
        <authorList>
            <person name="Heijne W.H."/>
            <person name="Fedorova N.D."/>
            <person name="Nierman W.C."/>
            <person name="Vollebregt A.W."/>
            <person name="Zhao Z."/>
            <person name="Wu L."/>
            <person name="Kumar M."/>
            <person name="Stam H."/>
            <person name="van den Berg M.A."/>
            <person name="Pel H.J."/>
        </authorList>
    </citation>
    <scope>NUCLEOTIDE SEQUENCE [LARGE SCALE GENOMIC DNA]</scope>
    <source>
        <strain evidence="3 4">CBS 393.64</strain>
    </source>
</reference>
<evidence type="ECO:0000313" key="3">
    <source>
        <dbReference type="EMBL" id="KKA17414.1"/>
    </source>
</evidence>
<dbReference type="InterPro" id="IPR019405">
    <property type="entry name" value="Lactonase_7-beta_prop"/>
</dbReference>
<evidence type="ECO:0000256" key="1">
    <source>
        <dbReference type="SAM" id="MobiDB-lite"/>
    </source>
</evidence>
<proteinExistence type="predicted"/>
<sequence length="193" mass="21577">INMYPHFQFQFQLHLHLLSLLLFIPSLFLSSSSSLVSAEQHQLQPPQLQPQQPQQEQHQQVQHQRTLYASHYSGYVYSLSLTLTLNHNNIDNNNIDIIDNNDNDIFSETLTQTSSLQTCGDLPSWLTYDSSTRTLYCVDESYAEGRNGSLTALAAVGDGSLIELAKTETRAGGVASTIYTDNNTGRKYVAIAH</sequence>
<dbReference type="RefSeq" id="XP_013324026.1">
    <property type="nucleotide sequence ID" value="XM_013468572.1"/>
</dbReference>
<protein>
    <submittedName>
        <fullName evidence="3">Uncharacterized protein</fullName>
    </submittedName>
</protein>
<feature type="chain" id="PRO_5002481707" evidence="2">
    <location>
        <begin position="39"/>
        <end position="193"/>
    </location>
</feature>
<dbReference type="AlphaFoldDB" id="A0A0F4YGU8"/>
<keyword evidence="4" id="KW-1185">Reference proteome</keyword>
<comment type="caution">
    <text evidence="3">The sequence shown here is derived from an EMBL/GenBank/DDBJ whole genome shotgun (WGS) entry which is preliminary data.</text>
</comment>
<organism evidence="3 4">
    <name type="scientific">Rasamsonia emersonii (strain ATCC 16479 / CBS 393.64 / IMI 116815)</name>
    <dbReference type="NCBI Taxonomy" id="1408163"/>
    <lineage>
        <taxon>Eukaryota</taxon>
        <taxon>Fungi</taxon>
        <taxon>Dikarya</taxon>
        <taxon>Ascomycota</taxon>
        <taxon>Pezizomycotina</taxon>
        <taxon>Eurotiomycetes</taxon>
        <taxon>Eurotiomycetidae</taxon>
        <taxon>Eurotiales</taxon>
        <taxon>Trichocomaceae</taxon>
        <taxon>Rasamsonia</taxon>
    </lineage>
</organism>
<dbReference type="Gene3D" id="2.130.10.10">
    <property type="entry name" value="YVTN repeat-like/Quinoprotein amine dehydrogenase"/>
    <property type="match status" value="1"/>
</dbReference>